<comment type="similarity">
    <text evidence="7">Belongs to the transcriptional regulatory Rex family.</text>
</comment>
<dbReference type="GO" id="GO:0005737">
    <property type="term" value="C:cytoplasm"/>
    <property type="evidence" value="ECO:0007669"/>
    <property type="project" value="UniProtKB-SubCell"/>
</dbReference>
<comment type="caution">
    <text evidence="9">The sequence shown here is derived from an EMBL/GenBank/DDBJ whole genome shotgun (WGS) entry which is preliminary data.</text>
</comment>
<comment type="subunit">
    <text evidence="7">Homodimer.</text>
</comment>
<dbReference type="SMART" id="SM00881">
    <property type="entry name" value="CoA_binding"/>
    <property type="match status" value="1"/>
</dbReference>
<evidence type="ECO:0000313" key="9">
    <source>
        <dbReference type="EMBL" id="TLS38910.1"/>
    </source>
</evidence>
<dbReference type="InterPro" id="IPR003781">
    <property type="entry name" value="CoA-bd"/>
</dbReference>
<evidence type="ECO:0000256" key="4">
    <source>
        <dbReference type="ARBA" id="ARBA00023027"/>
    </source>
</evidence>
<feature type="domain" description="CoA-binding" evidence="8">
    <location>
        <begin position="81"/>
        <end position="181"/>
    </location>
</feature>
<dbReference type="Proteomes" id="UP000308230">
    <property type="component" value="Unassembled WGS sequence"/>
</dbReference>
<dbReference type="SUPFAM" id="SSF46785">
    <property type="entry name" value="Winged helix' DNA-binding domain"/>
    <property type="match status" value="1"/>
</dbReference>
<dbReference type="InterPro" id="IPR022876">
    <property type="entry name" value="Tscrpt_rep_Rex"/>
</dbReference>
<dbReference type="InterPro" id="IPR036388">
    <property type="entry name" value="WH-like_DNA-bd_sf"/>
</dbReference>
<keyword evidence="4 7" id="KW-0520">NAD</keyword>
<evidence type="ECO:0000256" key="2">
    <source>
        <dbReference type="ARBA" id="ARBA00022491"/>
    </source>
</evidence>
<dbReference type="HAMAP" id="MF_01131">
    <property type="entry name" value="Rex"/>
    <property type="match status" value="1"/>
</dbReference>
<feature type="binding site" evidence="7">
    <location>
        <begin position="92"/>
        <end position="97"/>
    </location>
    <ligand>
        <name>NAD(+)</name>
        <dbReference type="ChEBI" id="CHEBI:57540"/>
    </ligand>
</feature>
<dbReference type="Gene3D" id="3.40.50.720">
    <property type="entry name" value="NAD(P)-binding Rossmann-like Domain"/>
    <property type="match status" value="1"/>
</dbReference>
<dbReference type="GO" id="GO:0003677">
    <property type="term" value="F:DNA binding"/>
    <property type="evidence" value="ECO:0007669"/>
    <property type="project" value="UniProtKB-UniRule"/>
</dbReference>
<dbReference type="PANTHER" id="PTHR35786:SF1">
    <property type="entry name" value="REDOX-SENSING TRANSCRIPTIONAL REPRESSOR REX 1"/>
    <property type="match status" value="1"/>
</dbReference>
<proteinExistence type="inferred from homology"/>
<evidence type="ECO:0000256" key="3">
    <source>
        <dbReference type="ARBA" id="ARBA00023015"/>
    </source>
</evidence>
<dbReference type="SUPFAM" id="SSF51735">
    <property type="entry name" value="NAD(P)-binding Rossmann-fold domains"/>
    <property type="match status" value="1"/>
</dbReference>
<dbReference type="EMBL" id="SWLG01000001">
    <property type="protein sequence ID" value="TLS38910.1"/>
    <property type="molecule type" value="Genomic_DNA"/>
</dbReference>
<comment type="subcellular location">
    <subcellularLocation>
        <location evidence="7">Cytoplasm</location>
    </subcellularLocation>
</comment>
<dbReference type="NCBIfam" id="NF003991">
    <property type="entry name" value="PRK05472.1-5"/>
    <property type="match status" value="1"/>
</dbReference>
<reference evidence="9 10" key="1">
    <citation type="submission" date="2019-04" db="EMBL/GenBank/DDBJ databases">
        <title>Bacillus caeni sp. nov., a bacterium isolated from mangrove sediment.</title>
        <authorList>
            <person name="Huang H."/>
            <person name="Mo K."/>
            <person name="Hu Y."/>
        </authorList>
    </citation>
    <scope>NUCLEOTIDE SEQUENCE [LARGE SCALE GENOMIC DNA]</scope>
    <source>
        <strain evidence="9 10">HB172195</strain>
    </source>
</reference>
<keyword evidence="1 7" id="KW-0963">Cytoplasm</keyword>
<keyword evidence="3 7" id="KW-0805">Transcription regulation</keyword>
<dbReference type="GO" id="GO:0003700">
    <property type="term" value="F:DNA-binding transcription factor activity"/>
    <property type="evidence" value="ECO:0007669"/>
    <property type="project" value="UniProtKB-UniRule"/>
</dbReference>
<evidence type="ECO:0000256" key="5">
    <source>
        <dbReference type="ARBA" id="ARBA00023125"/>
    </source>
</evidence>
<evidence type="ECO:0000256" key="1">
    <source>
        <dbReference type="ARBA" id="ARBA00022490"/>
    </source>
</evidence>
<dbReference type="AlphaFoldDB" id="A0A5R9F9J2"/>
<evidence type="ECO:0000313" key="10">
    <source>
        <dbReference type="Proteomes" id="UP000308230"/>
    </source>
</evidence>
<dbReference type="Pfam" id="PF06971">
    <property type="entry name" value="Put_DNA-bind_N"/>
    <property type="match status" value="1"/>
</dbReference>
<dbReference type="InterPro" id="IPR058203">
    <property type="entry name" value="Rex_bacilli-type"/>
</dbReference>
<dbReference type="InterPro" id="IPR036390">
    <property type="entry name" value="WH_DNA-bd_sf"/>
</dbReference>
<evidence type="ECO:0000256" key="6">
    <source>
        <dbReference type="ARBA" id="ARBA00023163"/>
    </source>
</evidence>
<feature type="DNA-binding region" description="H-T-H motif" evidence="7">
    <location>
        <begin position="18"/>
        <end position="57"/>
    </location>
</feature>
<dbReference type="NCBIfam" id="NF003995">
    <property type="entry name" value="PRK05472.2-4"/>
    <property type="match status" value="1"/>
</dbReference>
<dbReference type="RefSeq" id="WP_138122218.1">
    <property type="nucleotide sequence ID" value="NZ_SWLG01000001.1"/>
</dbReference>
<name>A0A5R9F9J2_9BACL</name>
<dbReference type="GO" id="GO:0051775">
    <property type="term" value="P:response to redox state"/>
    <property type="evidence" value="ECO:0007669"/>
    <property type="project" value="InterPro"/>
</dbReference>
<keyword evidence="5 7" id="KW-0238">DNA-binding</keyword>
<evidence type="ECO:0000256" key="7">
    <source>
        <dbReference type="HAMAP-Rule" id="MF_01131"/>
    </source>
</evidence>
<dbReference type="InterPro" id="IPR036291">
    <property type="entry name" value="NAD(P)-bd_dom_sf"/>
</dbReference>
<dbReference type="GO" id="GO:0045892">
    <property type="term" value="P:negative regulation of DNA-templated transcription"/>
    <property type="evidence" value="ECO:0007669"/>
    <property type="project" value="InterPro"/>
</dbReference>
<comment type="function">
    <text evidence="7">Modulates transcription in response to changes in cellular NADH/NAD(+) redox state.</text>
</comment>
<dbReference type="OrthoDB" id="9784760at2"/>
<dbReference type="NCBIfam" id="NF003994">
    <property type="entry name" value="PRK05472.2-3"/>
    <property type="match status" value="1"/>
</dbReference>
<dbReference type="NCBIfam" id="NF003996">
    <property type="entry name" value="PRK05472.2-5"/>
    <property type="match status" value="1"/>
</dbReference>
<evidence type="ECO:0000259" key="8">
    <source>
        <dbReference type="SMART" id="SM00881"/>
    </source>
</evidence>
<organism evidence="9 10">
    <name type="scientific">Exobacillus caeni</name>
    <dbReference type="NCBI Taxonomy" id="2574798"/>
    <lineage>
        <taxon>Bacteria</taxon>
        <taxon>Bacillati</taxon>
        <taxon>Bacillota</taxon>
        <taxon>Bacilli</taxon>
        <taxon>Bacillales</taxon>
        <taxon>Guptibacillaceae</taxon>
        <taxon>Exobacillus</taxon>
    </lineage>
</organism>
<dbReference type="NCBIfam" id="NF003989">
    <property type="entry name" value="PRK05472.1-3"/>
    <property type="match status" value="1"/>
</dbReference>
<keyword evidence="10" id="KW-1185">Reference proteome</keyword>
<keyword evidence="2 7" id="KW-0678">Repressor</keyword>
<dbReference type="Pfam" id="PF02629">
    <property type="entry name" value="CoA_binding"/>
    <property type="match status" value="1"/>
</dbReference>
<keyword evidence="6 7" id="KW-0804">Transcription</keyword>
<dbReference type="PANTHER" id="PTHR35786">
    <property type="entry name" value="REDOX-SENSING TRANSCRIPTIONAL REPRESSOR REX"/>
    <property type="match status" value="1"/>
</dbReference>
<dbReference type="Gene3D" id="1.10.10.10">
    <property type="entry name" value="Winged helix-like DNA-binding domain superfamily/Winged helix DNA-binding domain"/>
    <property type="match status" value="1"/>
</dbReference>
<gene>
    <name evidence="7" type="primary">rex</name>
    <name evidence="9" type="ORF">FCL54_00945</name>
</gene>
<dbReference type="InterPro" id="IPR009718">
    <property type="entry name" value="Rex_DNA-bd_C_dom"/>
</dbReference>
<protein>
    <recommendedName>
        <fullName evidence="7">Redox-sensing transcriptional repressor Rex</fullName>
    </recommendedName>
</protein>
<sequence>MRKKAIKIPNASIKRLPMYYEYAKELKENGTKFISSSGLSDALKIDSAIIRKDFSYFQIKGSKGNGYNVSRLIRLLGKLLAEDKETKAALIGVGHLGTAFLKYSLLKRNSPKIEMAFDVDPKKVGKEIDGVPVYHINEINDRLKPDVTVAILTVPVAAAQLISDRMIDLGVKGILNFTTARLSVPDQIKLHQIDLAAELQTLIYFINNLPM</sequence>
<accession>A0A5R9F9J2</accession>